<accession>A0ABU5L763</accession>
<evidence type="ECO:0008006" key="4">
    <source>
        <dbReference type="Google" id="ProtNLM"/>
    </source>
</evidence>
<dbReference type="PANTHER" id="PTHR39431:SF1">
    <property type="entry name" value="FRPA_C-RELATED PROTEIN"/>
    <property type="match status" value="1"/>
</dbReference>
<dbReference type="InterPro" id="IPR018392">
    <property type="entry name" value="LysM"/>
</dbReference>
<proteinExistence type="predicted"/>
<feature type="compositionally biased region" description="Basic and acidic residues" evidence="1">
    <location>
        <begin position="389"/>
        <end position="413"/>
    </location>
</feature>
<dbReference type="PANTHER" id="PTHR39431">
    <property type="entry name" value="FRPA/C-RELATED PROTEIN"/>
    <property type="match status" value="1"/>
</dbReference>
<organism evidence="2 3">
    <name type="scientific">Candidatus Cyrtobacter comes</name>
    <dbReference type="NCBI Taxonomy" id="675776"/>
    <lineage>
        <taxon>Bacteria</taxon>
        <taxon>Pseudomonadati</taxon>
        <taxon>Pseudomonadota</taxon>
        <taxon>Alphaproteobacteria</taxon>
        <taxon>Rickettsiales</taxon>
        <taxon>Candidatus Midichloriaceae</taxon>
        <taxon>Candidatus Cyrtobacter</taxon>
    </lineage>
</organism>
<gene>
    <name evidence="2" type="ORF">Cyrtocomes_00327</name>
</gene>
<name>A0ABU5L763_9RICK</name>
<comment type="caution">
    <text evidence="2">The sequence shown here is derived from an EMBL/GenBank/DDBJ whole genome shotgun (WGS) entry which is preliminary data.</text>
</comment>
<keyword evidence="3" id="KW-1185">Reference proteome</keyword>
<feature type="compositionally biased region" description="Polar residues" evidence="1">
    <location>
        <begin position="177"/>
        <end position="190"/>
    </location>
</feature>
<reference evidence="2 3" key="1">
    <citation type="submission" date="2023-02" db="EMBL/GenBank/DDBJ databases">
        <title>Host association and intracellularity evolved multiple times independently in the Rickettsiales.</title>
        <authorList>
            <person name="Castelli M."/>
            <person name="Nardi T."/>
            <person name="Gammuto L."/>
            <person name="Bellinzona G."/>
            <person name="Sabaneyeva E."/>
            <person name="Potekhin A."/>
            <person name="Serra V."/>
            <person name="Petroni G."/>
            <person name="Sassera D."/>
        </authorList>
    </citation>
    <scope>NUCLEOTIDE SEQUENCE [LARGE SCALE GENOMIC DNA]</scope>
    <source>
        <strain evidence="2 3">BOD18</strain>
    </source>
</reference>
<evidence type="ECO:0000256" key="1">
    <source>
        <dbReference type="SAM" id="MobiDB-lite"/>
    </source>
</evidence>
<dbReference type="CDD" id="cd00118">
    <property type="entry name" value="LysM"/>
    <property type="match status" value="1"/>
</dbReference>
<evidence type="ECO:0000313" key="3">
    <source>
        <dbReference type="Proteomes" id="UP001293791"/>
    </source>
</evidence>
<dbReference type="Proteomes" id="UP001293791">
    <property type="component" value="Unassembled WGS sequence"/>
</dbReference>
<feature type="region of interest" description="Disordered" evidence="1">
    <location>
        <begin position="374"/>
        <end position="413"/>
    </location>
</feature>
<feature type="compositionally biased region" description="Basic and acidic residues" evidence="1">
    <location>
        <begin position="159"/>
        <end position="176"/>
    </location>
</feature>
<dbReference type="EMBL" id="JARGYT010000012">
    <property type="protein sequence ID" value="MDZ5761963.1"/>
    <property type="molecule type" value="Genomic_DNA"/>
</dbReference>
<protein>
    <recommendedName>
        <fullName evidence="4">LysM domain-containing protein</fullName>
    </recommendedName>
</protein>
<evidence type="ECO:0000313" key="2">
    <source>
        <dbReference type="EMBL" id="MDZ5761963.1"/>
    </source>
</evidence>
<sequence>MPEVIKTNESLKGEMIFDFTKDTILESTESYLKKVFEYAGYPNVGAIHGIKIQSIGISIDYGMYLKEEREKYGDAGIKDHWIVISQVVVGQILSHIGGLAAGAATLSIGGGIPGAIVGAISVSFTYENINIGDKSLKEHVRSMMADILKKDGLKKSDVETDDLKKADPKNDEHTTKNTDQTNKGSQFSDVRTANSREKILDSVKETKSQLNENFFMPILLGNNNKDSWVKDFWYNKERVTQFNEIIIDMSPHAIRNTFQKLDLKHSFTGYINHFSYQPEIHRPLFKTLDNKGVFLDGHTIINPSSGIRYTLQSGETLMDIATKYNIPINELTTMKSNEHLAQGIYVDGHFIPLRLGTIVNIPVGAYSSASTNESTAQKEFTAHQGSQKSQEESQKKQEEYKDNTNKQYKPDQNEYVRYGDHGEAQYYPQGRAEDGGPGLFLTIVGGALRIGVFFVFHFPIVIDLKGNGLKLIGPGNAFFDLTGDGILDNTGWIGRGMGLLCFDYNQDGKINESKEIVFTQWLESAQTDFEGLKYFDTNNDGFIDKNDHEFEKFIIWEDKNMDGISEKNELISLKDAGIKSIDLDSRIKLQEQYEGNQVVGAAHIHYFNGSSLLNAYDVGFQIITHET</sequence>
<feature type="region of interest" description="Disordered" evidence="1">
    <location>
        <begin position="159"/>
        <end position="190"/>
    </location>
</feature>